<dbReference type="EMBL" id="CAJVPK010004243">
    <property type="protein sequence ID" value="CAG8635103.1"/>
    <property type="molecule type" value="Genomic_DNA"/>
</dbReference>
<evidence type="ECO:0000313" key="2">
    <source>
        <dbReference type="Proteomes" id="UP000789706"/>
    </source>
</evidence>
<comment type="caution">
    <text evidence="1">The sequence shown here is derived from an EMBL/GenBank/DDBJ whole genome shotgun (WGS) entry which is preliminary data.</text>
</comment>
<gene>
    <name evidence="1" type="ORF">DEBURN_LOCUS10935</name>
</gene>
<dbReference type="OrthoDB" id="2477845at2759"/>
<protein>
    <submittedName>
        <fullName evidence="1">8749_t:CDS:1</fullName>
    </submittedName>
</protein>
<proteinExistence type="predicted"/>
<keyword evidence="2" id="KW-1185">Reference proteome</keyword>
<accession>A0A9N9GYX3</accession>
<feature type="non-terminal residue" evidence="1">
    <location>
        <position position="45"/>
    </location>
</feature>
<reference evidence="1" key="1">
    <citation type="submission" date="2021-06" db="EMBL/GenBank/DDBJ databases">
        <authorList>
            <person name="Kallberg Y."/>
            <person name="Tangrot J."/>
            <person name="Rosling A."/>
        </authorList>
    </citation>
    <scope>NUCLEOTIDE SEQUENCE</scope>
    <source>
        <strain evidence="1">AZ414A</strain>
    </source>
</reference>
<evidence type="ECO:0000313" key="1">
    <source>
        <dbReference type="EMBL" id="CAG8635103.1"/>
    </source>
</evidence>
<dbReference type="Proteomes" id="UP000789706">
    <property type="component" value="Unassembled WGS sequence"/>
</dbReference>
<name>A0A9N9GYX3_9GLOM</name>
<organism evidence="1 2">
    <name type="scientific">Diversispora eburnea</name>
    <dbReference type="NCBI Taxonomy" id="1213867"/>
    <lineage>
        <taxon>Eukaryota</taxon>
        <taxon>Fungi</taxon>
        <taxon>Fungi incertae sedis</taxon>
        <taxon>Mucoromycota</taxon>
        <taxon>Glomeromycotina</taxon>
        <taxon>Glomeromycetes</taxon>
        <taxon>Diversisporales</taxon>
        <taxon>Diversisporaceae</taxon>
        <taxon>Diversispora</taxon>
    </lineage>
</organism>
<feature type="non-terminal residue" evidence="1">
    <location>
        <position position="1"/>
    </location>
</feature>
<sequence length="45" mass="5194">IQFSPAIISKLCNNPIERPQPTVSINTHAFQKWTMPIPQLNDIYK</sequence>
<dbReference type="AlphaFoldDB" id="A0A9N9GYX3"/>